<comment type="subcellular location">
    <subcellularLocation>
        <location evidence="2">Cell membrane</location>
        <topology evidence="2">Multi-pass membrane protein</topology>
    </subcellularLocation>
</comment>
<keyword evidence="8 13" id="KW-0812">Transmembrane</keyword>
<accession>A0A6I2UIQ7</accession>
<dbReference type="NCBIfam" id="TIGR00797">
    <property type="entry name" value="matE"/>
    <property type="match status" value="1"/>
</dbReference>
<keyword evidence="6" id="KW-0050">Antiport</keyword>
<keyword evidence="15" id="KW-1185">Reference proteome</keyword>
<dbReference type="GO" id="GO:0015297">
    <property type="term" value="F:antiporter activity"/>
    <property type="evidence" value="ECO:0007669"/>
    <property type="project" value="UniProtKB-KW"/>
</dbReference>
<reference evidence="14 15" key="1">
    <citation type="submission" date="2019-08" db="EMBL/GenBank/DDBJ databases">
        <title>In-depth cultivation of the pig gut microbiome towards novel bacterial diversity and tailored functional studies.</title>
        <authorList>
            <person name="Wylensek D."/>
            <person name="Hitch T.C.A."/>
            <person name="Clavel T."/>
        </authorList>
    </citation>
    <scope>NUCLEOTIDE SEQUENCE [LARGE SCALE GENOMIC DNA]</scope>
    <source>
        <strain evidence="14 15">WCA-693-APC-5D-A</strain>
    </source>
</reference>
<feature type="transmembrane region" description="Helical" evidence="13">
    <location>
        <begin position="198"/>
        <end position="218"/>
    </location>
</feature>
<feature type="transmembrane region" description="Helical" evidence="13">
    <location>
        <begin position="238"/>
        <end position="263"/>
    </location>
</feature>
<dbReference type="EMBL" id="VUNR01000015">
    <property type="protein sequence ID" value="MSU09031.1"/>
    <property type="molecule type" value="Genomic_DNA"/>
</dbReference>
<comment type="caution">
    <text evidence="14">The sequence shown here is derived from an EMBL/GenBank/DDBJ whole genome shotgun (WGS) entry which is preliminary data.</text>
</comment>
<evidence type="ECO:0000256" key="4">
    <source>
        <dbReference type="ARBA" id="ARBA00020268"/>
    </source>
</evidence>
<feature type="transmembrane region" description="Helical" evidence="13">
    <location>
        <begin position="387"/>
        <end position="411"/>
    </location>
</feature>
<comment type="similarity">
    <text evidence="3">Belongs to the multi antimicrobial extrusion (MATE) (TC 2.A.66.1) family.</text>
</comment>
<dbReference type="GO" id="GO:0042910">
    <property type="term" value="F:xenobiotic transmembrane transporter activity"/>
    <property type="evidence" value="ECO:0007669"/>
    <property type="project" value="InterPro"/>
</dbReference>
<evidence type="ECO:0000256" key="12">
    <source>
        <dbReference type="ARBA" id="ARBA00031636"/>
    </source>
</evidence>
<dbReference type="AlphaFoldDB" id="A0A6I2UIQ7"/>
<dbReference type="GO" id="GO:0006811">
    <property type="term" value="P:monoatomic ion transport"/>
    <property type="evidence" value="ECO:0007669"/>
    <property type="project" value="UniProtKB-KW"/>
</dbReference>
<dbReference type="GO" id="GO:0005886">
    <property type="term" value="C:plasma membrane"/>
    <property type="evidence" value="ECO:0007669"/>
    <property type="project" value="UniProtKB-SubCell"/>
</dbReference>
<evidence type="ECO:0000256" key="7">
    <source>
        <dbReference type="ARBA" id="ARBA00022475"/>
    </source>
</evidence>
<feature type="transmembrane region" description="Helical" evidence="13">
    <location>
        <begin position="417"/>
        <end position="442"/>
    </location>
</feature>
<keyword evidence="10" id="KW-0406">Ion transport</keyword>
<feature type="transmembrane region" description="Helical" evidence="13">
    <location>
        <begin position="98"/>
        <end position="119"/>
    </location>
</feature>
<keyword evidence="5" id="KW-0813">Transport</keyword>
<feature type="transmembrane region" description="Helical" evidence="13">
    <location>
        <begin position="354"/>
        <end position="375"/>
    </location>
</feature>
<evidence type="ECO:0000256" key="6">
    <source>
        <dbReference type="ARBA" id="ARBA00022449"/>
    </source>
</evidence>
<evidence type="ECO:0000256" key="3">
    <source>
        <dbReference type="ARBA" id="ARBA00010199"/>
    </source>
</evidence>
<evidence type="ECO:0000256" key="11">
    <source>
        <dbReference type="ARBA" id="ARBA00023136"/>
    </source>
</evidence>
<feature type="transmembrane region" description="Helical" evidence="13">
    <location>
        <begin position="173"/>
        <end position="192"/>
    </location>
</feature>
<evidence type="ECO:0000313" key="15">
    <source>
        <dbReference type="Proteomes" id="UP000433181"/>
    </source>
</evidence>
<evidence type="ECO:0000256" key="13">
    <source>
        <dbReference type="SAM" id="Phobius"/>
    </source>
</evidence>
<dbReference type="PANTHER" id="PTHR43298:SF2">
    <property type="entry name" value="FMN_FAD EXPORTER YEEO-RELATED"/>
    <property type="match status" value="1"/>
</dbReference>
<keyword evidence="9 13" id="KW-1133">Transmembrane helix</keyword>
<keyword evidence="11 13" id="KW-0472">Membrane</keyword>
<feature type="transmembrane region" description="Helical" evidence="13">
    <location>
        <begin position="323"/>
        <end position="348"/>
    </location>
</feature>
<evidence type="ECO:0000256" key="9">
    <source>
        <dbReference type="ARBA" id="ARBA00022989"/>
    </source>
</evidence>
<evidence type="ECO:0000256" key="2">
    <source>
        <dbReference type="ARBA" id="ARBA00004651"/>
    </source>
</evidence>
<dbReference type="Proteomes" id="UP000433181">
    <property type="component" value="Unassembled WGS sequence"/>
</dbReference>
<protein>
    <recommendedName>
        <fullName evidence="4">Probable multidrug resistance protein NorM</fullName>
    </recommendedName>
    <alternativeName>
        <fullName evidence="12">Multidrug-efflux transporter</fullName>
    </alternativeName>
</protein>
<dbReference type="InterPro" id="IPR048279">
    <property type="entry name" value="MdtK-like"/>
</dbReference>
<dbReference type="PIRSF" id="PIRSF006603">
    <property type="entry name" value="DinF"/>
    <property type="match status" value="1"/>
</dbReference>
<evidence type="ECO:0000256" key="10">
    <source>
        <dbReference type="ARBA" id="ARBA00023065"/>
    </source>
</evidence>
<dbReference type="InterPro" id="IPR002528">
    <property type="entry name" value="MATE_fam"/>
</dbReference>
<feature type="transmembrane region" description="Helical" evidence="13">
    <location>
        <begin position="275"/>
        <end position="295"/>
    </location>
</feature>
<keyword evidence="7" id="KW-1003">Cell membrane</keyword>
<comment type="function">
    <text evidence="1">Multidrug efflux pump.</text>
</comment>
<dbReference type="Pfam" id="PF01554">
    <property type="entry name" value="MatE"/>
    <property type="match status" value="2"/>
</dbReference>
<sequence length="456" mass="49537">MYLVAKLEINMLEGSIWDKVLKFAIPLAMTSIMQQLFNAADVAIVGQFVGKEALAAVGANGIVINLMLNLMVGLSIGANVACANFLGARTYLRLKKAVHTSMLVAVLCGIFLAVFGVTFGRDILLLIDTPPEILDAAELYLQILMAGVPTLLLYNFGAALLRSKGDTRRPLYAMLASGCINVSLNLFFVLALHMGVEGVAIATVIATTCSACLIVYWLHQEEGPMQLQLRKLAIDVSVLAYIARIGLPAGLQGMVFSFSNIIIQIAINNLGAEYIAASAIALNFEFAAFFILSAFSQAATTFVGQNFGAGNIRRCRQIMRWCVGMNFVITGSICLLMSLLAPFLAAIYTADAEVIEYAVLRIRYILTFEFMNVVIETCSGGMRGVGHSLYPAAACFLGVCVFRVIYIYTIFAAEPVFSVLMAVYPISWVFTILLIIGAYFYVFNKLERSMLPAVGK</sequence>
<proteinExistence type="inferred from homology"/>
<name>A0A6I2UIQ7_9FIRM</name>
<feature type="transmembrane region" description="Helical" evidence="13">
    <location>
        <begin position="139"/>
        <end position="161"/>
    </location>
</feature>
<organism evidence="14 15">
    <name type="scientific">Anaerovibrio slackiae</name>
    <dbReference type="NCBI Taxonomy" id="2652309"/>
    <lineage>
        <taxon>Bacteria</taxon>
        <taxon>Bacillati</taxon>
        <taxon>Bacillota</taxon>
        <taxon>Negativicutes</taxon>
        <taxon>Selenomonadales</taxon>
        <taxon>Selenomonadaceae</taxon>
        <taxon>Anaerovibrio</taxon>
    </lineage>
</organism>
<feature type="transmembrane region" description="Helical" evidence="13">
    <location>
        <begin position="62"/>
        <end position="86"/>
    </location>
</feature>
<evidence type="ECO:0000256" key="5">
    <source>
        <dbReference type="ARBA" id="ARBA00022448"/>
    </source>
</evidence>
<evidence type="ECO:0000256" key="1">
    <source>
        <dbReference type="ARBA" id="ARBA00003408"/>
    </source>
</evidence>
<evidence type="ECO:0000256" key="8">
    <source>
        <dbReference type="ARBA" id="ARBA00022692"/>
    </source>
</evidence>
<dbReference type="PANTHER" id="PTHR43298">
    <property type="entry name" value="MULTIDRUG RESISTANCE PROTEIN NORM-RELATED"/>
    <property type="match status" value="1"/>
</dbReference>
<dbReference type="InterPro" id="IPR050222">
    <property type="entry name" value="MATE_MdtK"/>
</dbReference>
<evidence type="ECO:0000313" key="14">
    <source>
        <dbReference type="EMBL" id="MSU09031.1"/>
    </source>
</evidence>
<dbReference type="CDD" id="cd13138">
    <property type="entry name" value="MATE_yoeA_like"/>
    <property type="match status" value="1"/>
</dbReference>
<gene>
    <name evidence="14" type="ORF">FYJ84_08545</name>
</gene>